<keyword evidence="1" id="KW-0862">Zinc</keyword>
<feature type="region of interest" description="Disordered" evidence="2">
    <location>
        <begin position="261"/>
        <end position="280"/>
    </location>
</feature>
<feature type="region of interest" description="Disordered" evidence="2">
    <location>
        <begin position="355"/>
        <end position="388"/>
    </location>
</feature>
<proteinExistence type="predicted"/>
<protein>
    <recommendedName>
        <fullName evidence="3">C2H2-type domain-containing protein</fullName>
    </recommendedName>
</protein>
<dbReference type="Proteomes" id="UP001497623">
    <property type="component" value="Unassembled WGS sequence"/>
</dbReference>
<name>A0AAV2RIQ4_MEGNR</name>
<dbReference type="PROSITE" id="PS50157">
    <property type="entry name" value="ZINC_FINGER_C2H2_2"/>
    <property type="match status" value="1"/>
</dbReference>
<dbReference type="PANTHER" id="PTHR47163:SF2">
    <property type="entry name" value="SI:DKEY-17M8.2"/>
    <property type="match status" value="1"/>
</dbReference>
<organism evidence="4 5">
    <name type="scientific">Meganyctiphanes norvegica</name>
    <name type="common">Northern krill</name>
    <name type="synonym">Thysanopoda norvegica</name>
    <dbReference type="NCBI Taxonomy" id="48144"/>
    <lineage>
        <taxon>Eukaryota</taxon>
        <taxon>Metazoa</taxon>
        <taxon>Ecdysozoa</taxon>
        <taxon>Arthropoda</taxon>
        <taxon>Crustacea</taxon>
        <taxon>Multicrustacea</taxon>
        <taxon>Malacostraca</taxon>
        <taxon>Eumalacostraca</taxon>
        <taxon>Eucarida</taxon>
        <taxon>Euphausiacea</taxon>
        <taxon>Euphausiidae</taxon>
        <taxon>Meganyctiphanes</taxon>
    </lineage>
</organism>
<gene>
    <name evidence="4" type="ORF">MNOR_LOCUS24811</name>
</gene>
<dbReference type="InterPro" id="IPR024445">
    <property type="entry name" value="Tnp_ISXO2-like"/>
</dbReference>
<dbReference type="GO" id="GO:0008270">
    <property type="term" value="F:zinc ion binding"/>
    <property type="evidence" value="ECO:0007669"/>
    <property type="project" value="UniProtKB-KW"/>
</dbReference>
<reference evidence="4 5" key="1">
    <citation type="submission" date="2024-05" db="EMBL/GenBank/DDBJ databases">
        <authorList>
            <person name="Wallberg A."/>
        </authorList>
    </citation>
    <scope>NUCLEOTIDE SEQUENCE [LARGE SCALE GENOMIC DNA]</scope>
</reference>
<comment type="caution">
    <text evidence="4">The sequence shown here is derived from an EMBL/GenBank/DDBJ whole genome shotgun (WGS) entry which is preliminary data.</text>
</comment>
<feature type="region of interest" description="Disordered" evidence="2">
    <location>
        <begin position="741"/>
        <end position="779"/>
    </location>
</feature>
<feature type="compositionally biased region" description="Basic residues" evidence="2">
    <location>
        <begin position="95"/>
        <end position="107"/>
    </location>
</feature>
<feature type="compositionally biased region" description="Low complexity" evidence="2">
    <location>
        <begin position="110"/>
        <end position="126"/>
    </location>
</feature>
<accession>A0AAV2RIQ4</accession>
<evidence type="ECO:0000256" key="1">
    <source>
        <dbReference type="PROSITE-ProRule" id="PRU00042"/>
    </source>
</evidence>
<sequence length="1656" mass="190817">MESEEYFRRMYEQNCAYDPVSSARIQSIPYGEKSSVFGPTVDNPVDSAALAAARIITQPVEHHQPHQPQPQLQLHSLGNHQQVQHYVQDDLPFHRHQQKQQPHHHEQHHQQQQQQQQPLHSQHNDQQQILYKCNECGSSWSNLTTFRQHQRKHFNSQGEVLPSPPPLNNAEKVPAISALQVSSSTNSDYIPNNFLSLMPAMPLRDGPEPLKDYTTDPPKTSNLESPEIYKPQPHIVFNSQHTKTYKQEIPEKCDKLKRMKSELKSNEENKSDKHTDTSIGENTENLFLNLEHSIFQNKTGKAQNSYASDDSYIDDSDSDNSYTKEEIEKNISYLEAKLEKSINLLQSLDKKRSSRAKKRKRCQDKDKACTDNQEPKPDDYNQESKPEAEDDSVIVTLVAETTPYLDVIRWFQQHQLIKSDMKCCECKHVMSWKIDLGMKRFREGYFWRCKNGSCPKFNDRKNVRAGTVFGRSKISLKQWLHIMYKWSKNVGSTTVSKQVNICSKSICQCYRFFREVCEQYFKENPVKLGGPGITIEINVFSLSESRNPRNRGPVKQPPILVLAIVDPNCIPSIGYMEIVESRDVANLLPIIIKVVQPGSIIHTKEWRAYQKILGVSNEDRTVDHCVNFLDNYTMHCEIIESYWKKHKSYLMAMKGIKRGALSSHLQEFMWRDRFSDNVFEILCEQISVQYSNDTFSDNPDSSYSIEELDKSKNNLEETLREKGHTLEEPPVKKSRSIVKKAQSSHSISQDGITQDKVSITQKQSVSNTSYIDNPDDSCSGEEIENNIKCLEEKENILEKSPPKKCLPLVNQGRQRRNKVKVNTVHEEPDIEHDSDIVTLYDETTPMLDVIRWFQQRQLLKSEIRCDHCEHVMSWKTEVEMKRFKEGFYWRCSNKSCPKNDSKKNGVPRKSIRPGSLFEKSRLNLKEWLHIMYKWSKNVGLAAASKQTNISCKTLGRHYSFFREICEVYFKENPIKLGGPGITIEIDVFYFTKGSRKGPEPRNPMFVLCIVDTTCIPAIGYMEFVETKDVAILLPLILNVVQSGSIIHSKEWRAYCKIQGCSNTDGTAENTVIFVDVDTSVHELAINSYWEKHSSDIAAIRCLPKTIVNSYLQEFMWRERFSENALEILCEQIALQYSDSSYVVNTDISSLGKETKKRSLCLKVQLGENTNSLDESPRKKHHPNVLKEGYSIFEDSTTKDSSACNATDIDIHDDSCSEEEIENDSKCLDIRIEENVNNLEESPTKKCPAVVQQGIQHHNNVRDYTDNQEPDPEYDSDIVTLYAETTPILDVMRWFQQRQLLKNEMRCDHCEHVMSWKTDLEMKRFKEGFFWRCKNKSCPKNDSDKNFVPRKNIKAGSVFEKSKLSLKEWLHIMHKWCKNVGLAAASKQTNISSNTLGRHYSFFREMCEVYFKANPIKLGGPGITIEINVFFITKRNPVLALVIVDTTASPAIGYMEIVETNDVSTLLPLILKVVQPGSIIRSKEWRAYCKIQSLSNTVGTANYSVNFVDFDTSVHKQAIDLYWEKHNSDIAAIRCLPKRTLNSYIQEFMWRERFYGNALEILCEQIALQYSDSSYIDNTESSLLEDESEKPKFRLKLKLEKSTNSLVEPPLTNQHTTALQGGHSIFEDSVTQELSPPEASYTDNTYESCSEEEYRTI</sequence>
<dbReference type="InterPro" id="IPR013087">
    <property type="entry name" value="Znf_C2H2_type"/>
</dbReference>
<keyword evidence="1" id="KW-0479">Metal-binding</keyword>
<feature type="compositionally biased region" description="Basic and acidic residues" evidence="2">
    <location>
        <begin position="363"/>
        <end position="387"/>
    </location>
</feature>
<feature type="region of interest" description="Disordered" evidence="2">
    <location>
        <begin position="95"/>
        <end position="126"/>
    </location>
</feature>
<evidence type="ECO:0000313" key="5">
    <source>
        <dbReference type="Proteomes" id="UP001497623"/>
    </source>
</evidence>
<dbReference type="SMART" id="SM01126">
    <property type="entry name" value="DDE_Tnp_IS1595"/>
    <property type="match status" value="3"/>
</dbReference>
<evidence type="ECO:0000256" key="2">
    <source>
        <dbReference type="SAM" id="MobiDB-lite"/>
    </source>
</evidence>
<feature type="region of interest" description="Disordered" evidence="2">
    <location>
        <begin position="300"/>
        <end position="322"/>
    </location>
</feature>
<keyword evidence="5" id="KW-1185">Reference proteome</keyword>
<dbReference type="PROSITE" id="PS00028">
    <property type="entry name" value="ZINC_FINGER_C2H2_1"/>
    <property type="match status" value="1"/>
</dbReference>
<dbReference type="Pfam" id="PF12762">
    <property type="entry name" value="DDE_Tnp_IS1595"/>
    <property type="match status" value="2"/>
</dbReference>
<feature type="domain" description="C2H2-type" evidence="3">
    <location>
        <begin position="131"/>
        <end position="158"/>
    </location>
</feature>
<keyword evidence="1" id="KW-0863">Zinc-finger</keyword>
<dbReference type="PANTHER" id="PTHR47163">
    <property type="entry name" value="DDE_TNP_IS1595 DOMAIN-CONTAINING PROTEIN"/>
    <property type="match status" value="1"/>
</dbReference>
<feature type="compositionally biased region" description="Basic and acidic residues" evidence="2">
    <location>
        <begin position="261"/>
        <end position="276"/>
    </location>
</feature>
<feature type="compositionally biased region" description="Polar residues" evidence="2">
    <location>
        <begin position="741"/>
        <end position="771"/>
    </location>
</feature>
<dbReference type="InterPro" id="IPR053164">
    <property type="entry name" value="IS1016-like_transposase"/>
</dbReference>
<feature type="region of interest" description="Disordered" evidence="2">
    <location>
        <begin position="1629"/>
        <end position="1656"/>
    </location>
</feature>
<evidence type="ECO:0000313" key="4">
    <source>
        <dbReference type="EMBL" id="CAL4124834.1"/>
    </source>
</evidence>
<dbReference type="EMBL" id="CAXKWB010023054">
    <property type="protein sequence ID" value="CAL4124834.1"/>
    <property type="molecule type" value="Genomic_DNA"/>
</dbReference>
<evidence type="ECO:0000259" key="3">
    <source>
        <dbReference type="PROSITE" id="PS50157"/>
    </source>
</evidence>